<dbReference type="PANTHER" id="PTHR15566:SF9">
    <property type="entry name" value="LOC100125913 PROTEIN"/>
    <property type="match status" value="1"/>
</dbReference>
<feature type="compositionally biased region" description="Polar residues" evidence="1">
    <location>
        <begin position="465"/>
        <end position="477"/>
    </location>
</feature>
<dbReference type="Pfam" id="PF15229">
    <property type="entry name" value="POM121"/>
    <property type="match status" value="1"/>
</dbReference>
<accession>A0A6P9FC06</accession>
<evidence type="ECO:0000313" key="3">
    <source>
        <dbReference type="RefSeq" id="XP_035583594.1"/>
    </source>
</evidence>
<dbReference type="InterPro" id="IPR043220">
    <property type="entry name" value="POM121-like_prot_1"/>
</dbReference>
<dbReference type="RefSeq" id="XP_035583594.1">
    <property type="nucleotide sequence ID" value="XM_035727701.1"/>
</dbReference>
<keyword evidence="2" id="KW-1185">Reference proteome</keyword>
<dbReference type="Proteomes" id="UP000515165">
    <property type="component" value="Chromosome 5"/>
</dbReference>
<dbReference type="KEGG" id="zca:118357006"/>
<name>A0A6P9FC06_ZALCA</name>
<evidence type="ECO:0000256" key="1">
    <source>
        <dbReference type="SAM" id="MobiDB-lite"/>
    </source>
</evidence>
<gene>
    <name evidence="3" type="primary">LOC118357006</name>
</gene>
<organism evidence="2 3">
    <name type="scientific">Zalophus californianus</name>
    <name type="common">California sealion</name>
    <dbReference type="NCBI Taxonomy" id="9704"/>
    <lineage>
        <taxon>Eukaryota</taxon>
        <taxon>Metazoa</taxon>
        <taxon>Chordata</taxon>
        <taxon>Craniata</taxon>
        <taxon>Vertebrata</taxon>
        <taxon>Euteleostomi</taxon>
        <taxon>Mammalia</taxon>
        <taxon>Eutheria</taxon>
        <taxon>Laurasiatheria</taxon>
        <taxon>Carnivora</taxon>
        <taxon>Caniformia</taxon>
        <taxon>Pinnipedia</taxon>
        <taxon>Otariidae</taxon>
        <taxon>Zalophus</taxon>
    </lineage>
</organism>
<evidence type="ECO:0000313" key="2">
    <source>
        <dbReference type="Proteomes" id="UP000515165"/>
    </source>
</evidence>
<feature type="compositionally biased region" description="Basic and acidic residues" evidence="1">
    <location>
        <begin position="450"/>
        <end position="460"/>
    </location>
</feature>
<dbReference type="GeneID" id="118357006"/>
<dbReference type="OrthoDB" id="6510268at2759"/>
<dbReference type="PANTHER" id="PTHR15566">
    <property type="entry name" value="POM121-LIKE"/>
    <property type="match status" value="1"/>
</dbReference>
<sequence length="573" mass="62946">MSLSTSCQHPRWEAGVGKRPRCAHPSLVQYSRAPFFAHTFQGRVITTHLTVRALPRAPLAANGNLSEPLTPFEGSDLAELLLMGSYVSRPRPRLPSSSLLGGDQPETTESLGPGPAHPARGVPWGGRVHSAASTLDVARRLSYEDLVASPRRRLRRHRRRFAIIHRRQYPIQQARCLFLGVFSSVPQTGHPKPVLSACGSKMFCTSVIPKMASAKGKLTLCLALKQTVIRMWSSLSGYLTNLCVRETLVRALEENGQVRAKAEKDLTSLVESREGPAKSEEGNPGRERQDDLRKGAEGSRSVQSAFRRLMVNGVLSSFVPRPGPLKRDFCSTSLEESLIKKSHTCFLSSCSKRNAITSSYSSTRGFPSPQRSTSLEESLIKKSHTCFLSSCSKRNAITSSYSSTRGFLSPQRCCPGATGIWGPASSQPRLPTKKASEESYHSSSSASAEPQRKIRNEKAADAPSGQKQSLRNRSPASDGSGPRKRKIPLLLSMRRNDPLILPPPPQLSYQVTAEDLDLEKRAAIQWINKVLEGSYRQTCPNFVLEKDILYYPGNQTNLLSAPEEDILSAKASC</sequence>
<feature type="region of interest" description="Disordered" evidence="1">
    <location>
        <begin position="93"/>
        <end position="125"/>
    </location>
</feature>
<dbReference type="AlphaFoldDB" id="A0A6P9FC06"/>
<feature type="compositionally biased region" description="Basic and acidic residues" evidence="1">
    <location>
        <begin position="263"/>
        <end position="297"/>
    </location>
</feature>
<protein>
    <submittedName>
        <fullName evidence="3">Nuclear envelope pore membrane protein POM 121-like</fullName>
    </submittedName>
</protein>
<proteinExistence type="predicted"/>
<feature type="region of interest" description="Disordered" evidence="1">
    <location>
        <begin position="424"/>
        <end position="485"/>
    </location>
</feature>
<reference evidence="3" key="1">
    <citation type="submission" date="2025-08" db="UniProtKB">
        <authorList>
            <consortium name="RefSeq"/>
        </authorList>
    </citation>
    <scope>IDENTIFICATION</scope>
    <source>
        <tissue evidence="3">Blood</tissue>
    </source>
</reference>
<feature type="region of interest" description="Disordered" evidence="1">
    <location>
        <begin position="263"/>
        <end position="299"/>
    </location>
</feature>